<dbReference type="InterPro" id="IPR013427">
    <property type="entry name" value="Haem-bd_dom_put"/>
</dbReference>
<dbReference type="Pfam" id="PF23500">
    <property type="entry name" value="DUF7133"/>
    <property type="match status" value="1"/>
</dbReference>
<name>A0ABX1VF63_9PLAN</name>
<dbReference type="Pfam" id="PF03130">
    <property type="entry name" value="HEAT_PBS"/>
    <property type="match status" value="1"/>
</dbReference>
<evidence type="ECO:0000256" key="4">
    <source>
        <dbReference type="PROSITE-ProRule" id="PRU00433"/>
    </source>
</evidence>
<dbReference type="NCBIfam" id="TIGR02603">
    <property type="entry name" value="CxxCH_TIGR02603"/>
    <property type="match status" value="1"/>
</dbReference>
<dbReference type="Gene3D" id="2.120.10.30">
    <property type="entry name" value="TolB, C-terminal domain"/>
    <property type="match status" value="1"/>
</dbReference>
<evidence type="ECO:0000259" key="6">
    <source>
        <dbReference type="PROSITE" id="PS51007"/>
    </source>
</evidence>
<feature type="domain" description="Cytochrome c" evidence="6">
    <location>
        <begin position="956"/>
        <end position="1088"/>
    </location>
</feature>
<keyword evidence="1 4" id="KW-0349">Heme</keyword>
<dbReference type="InterPro" id="IPR036909">
    <property type="entry name" value="Cyt_c-like_dom_sf"/>
</dbReference>
<evidence type="ECO:0000313" key="7">
    <source>
        <dbReference type="EMBL" id="NNJ26636.1"/>
    </source>
</evidence>
<dbReference type="PROSITE" id="PS51257">
    <property type="entry name" value="PROKAR_LIPOPROTEIN"/>
    <property type="match status" value="1"/>
</dbReference>
<organism evidence="7 8">
    <name type="scientific">Alienimonas chondri</name>
    <dbReference type="NCBI Taxonomy" id="2681879"/>
    <lineage>
        <taxon>Bacteria</taxon>
        <taxon>Pseudomonadati</taxon>
        <taxon>Planctomycetota</taxon>
        <taxon>Planctomycetia</taxon>
        <taxon>Planctomycetales</taxon>
        <taxon>Planctomycetaceae</taxon>
        <taxon>Alienimonas</taxon>
    </lineage>
</organism>
<dbReference type="NCBIfam" id="TIGR02604">
    <property type="entry name" value="Piru_Ver_Nterm"/>
    <property type="match status" value="1"/>
</dbReference>
<evidence type="ECO:0000256" key="3">
    <source>
        <dbReference type="ARBA" id="ARBA00023004"/>
    </source>
</evidence>
<keyword evidence="8" id="KW-1185">Reference proteome</keyword>
<dbReference type="SUPFAM" id="SSF46626">
    <property type="entry name" value="Cytochrome c"/>
    <property type="match status" value="1"/>
</dbReference>
<dbReference type="InterPro" id="IPR011042">
    <property type="entry name" value="6-blade_b-propeller_TolB-like"/>
</dbReference>
<dbReference type="Pfam" id="PF13442">
    <property type="entry name" value="Cytochrome_CBB3"/>
    <property type="match status" value="1"/>
</dbReference>
<evidence type="ECO:0000256" key="1">
    <source>
        <dbReference type="ARBA" id="ARBA00022617"/>
    </source>
</evidence>
<dbReference type="Proteomes" id="UP000609651">
    <property type="component" value="Unassembled WGS sequence"/>
</dbReference>
<dbReference type="InterPro" id="IPR055557">
    <property type="entry name" value="DUF7133"/>
</dbReference>
<dbReference type="EMBL" id="WTPX01000089">
    <property type="protein sequence ID" value="NNJ26636.1"/>
    <property type="molecule type" value="Genomic_DNA"/>
</dbReference>
<proteinExistence type="predicted"/>
<evidence type="ECO:0000313" key="8">
    <source>
        <dbReference type="Proteomes" id="UP000609651"/>
    </source>
</evidence>
<dbReference type="InterPro" id="IPR013428">
    <property type="entry name" value="Membrane-bound_put_N"/>
</dbReference>
<reference evidence="7 8" key="1">
    <citation type="journal article" date="2020" name="Syst. Appl. Microbiol.">
        <title>Alienimonas chondri sp. nov., a novel planctomycete isolated from the biofilm of the red alga Chondrus crispus.</title>
        <authorList>
            <person name="Vitorino I."/>
            <person name="Albuquerque L."/>
            <person name="Wiegand S."/>
            <person name="Kallscheuer N."/>
            <person name="da Costa M.S."/>
            <person name="Lobo-da-Cunha A."/>
            <person name="Jogler C."/>
            <person name="Lage O.M."/>
        </authorList>
    </citation>
    <scope>NUCLEOTIDE SEQUENCE [LARGE SCALE GENOMIC DNA]</scope>
    <source>
        <strain evidence="7 8">LzC2</strain>
    </source>
</reference>
<feature type="chain" id="PRO_5045106988" description="Cytochrome c domain-containing protein" evidence="5">
    <location>
        <begin position="20"/>
        <end position="1091"/>
    </location>
</feature>
<gene>
    <name evidence="7" type="ORF">LzC2_27250</name>
</gene>
<keyword evidence="5" id="KW-0732">Signal</keyword>
<evidence type="ECO:0000256" key="2">
    <source>
        <dbReference type="ARBA" id="ARBA00022723"/>
    </source>
</evidence>
<dbReference type="PANTHER" id="PTHR33546">
    <property type="entry name" value="LARGE, MULTIFUNCTIONAL SECRETED PROTEIN-RELATED"/>
    <property type="match status" value="1"/>
</dbReference>
<dbReference type="PROSITE" id="PS51007">
    <property type="entry name" value="CYTC"/>
    <property type="match status" value="1"/>
</dbReference>
<keyword evidence="2 4" id="KW-0479">Metal-binding</keyword>
<evidence type="ECO:0000256" key="5">
    <source>
        <dbReference type="SAM" id="SignalP"/>
    </source>
</evidence>
<feature type="signal peptide" evidence="5">
    <location>
        <begin position="1"/>
        <end position="19"/>
    </location>
</feature>
<dbReference type="SUPFAM" id="SSF50952">
    <property type="entry name" value="Soluble quinoprotein glucose dehydrogenase"/>
    <property type="match status" value="1"/>
</dbReference>
<sequence>MRFVLALALLPTTFACGFADEGETEDPHDHAFPPIVNTQAPGDEPNTPQEAAEAFTAPEGFEVTLFAGEPDVAQPIAMTFDDRGRLWVAECFTYTSREFDVEHGDRVTIFEDTDGDGAHDKRTVFWDRGFMLTGLEYGFGGLWTLNNGTLSFIADENGDDVPDAEPVAMLDGFTFDAGHNVVNGLAWGPDGWLYGRHGITATSNVGVPGASDEDRTLLNCGIWRFHPTRHTFEVVATGTTNPWGLDWNEYGDAFFTNNVIGHAWHLIPGAHYRRMFGQDFNPHVYGLIDQHADHYHWDESGNWTASRPGEGKANAADSLGGGHSHSGGMIYQGDNWPEEYRGDLYMCNTHGKRINRDALVPHGSGYKITHQPDFAFANSPWFKGVELKSGPDGGVFLLDWTDLGECHDHDGVHRNSGRIYKITYGKPERAGDAVDLAALPLGDLMVMATTHPNVWHRRHAARLLIEPTGPDGGGRFGVAQAERVRKEQLLRALMPPDGPSGFQTLRATRLLVAACGVDPNSLDLPGGTERAAARSLVLLLGSDDHRQRAAEPVLRAELEAVFPSINATVLELTIEQLALPPTLVEQMRNAPAWRPLVNRAADDDLRMQLAVLSVACRRSPEVGLRTAIAVGGTATNADDHNLPLMAWYAAETGVAEIPMGGVLLASVTKIPLLREYATRRIASELPSEPHAAALGVLLERATVSTRSVSEGPRAQPAPPAAAPSLTLRVGEDAVGFQRDVLTGTLAALEGRRKVTPPAAWADVQPVFAASEDAEVRSLAQKLAVIFGDGAALEELRAIVANRDLPDETRVAAIESLAEARDEAVVPVLLDLLTKLRGQDRNLFAPASRALGAFDSPEAAAVLINALPRVRLEEQDAVLSALVSRPSYAGGLTGALVDGRVPIEMLSAEHVRSLRAFKNPKIDAVLDDLWGTSRATPAEKLAEIAAWTAKLEDGTEADPIAGRAVYQQSCGRCHKLYGDGGELGPNLTGSDRKNLDYLLGNVFDPSAVVPAAWRVSTVLLQDGRVLTGVVTEQGGETLSIATADDTITVPTGDVLEIEPGDASLMPEGLFKTLTEQQVRNLIAYLRSDRAVD</sequence>
<dbReference type="PANTHER" id="PTHR33546:SF1">
    <property type="entry name" value="LARGE, MULTIFUNCTIONAL SECRETED PROTEIN"/>
    <property type="match status" value="1"/>
</dbReference>
<keyword evidence="3 4" id="KW-0408">Iron</keyword>
<protein>
    <recommendedName>
        <fullName evidence="6">Cytochrome c domain-containing protein</fullName>
    </recommendedName>
</protein>
<comment type="caution">
    <text evidence="7">The sequence shown here is derived from an EMBL/GenBank/DDBJ whole genome shotgun (WGS) entry which is preliminary data.</text>
</comment>
<dbReference type="InterPro" id="IPR009056">
    <property type="entry name" value="Cyt_c-like_dom"/>
</dbReference>
<accession>A0ABX1VF63</accession>
<dbReference type="InterPro" id="IPR004155">
    <property type="entry name" value="PBS_lyase_HEAT"/>
</dbReference>
<dbReference type="InterPro" id="IPR011041">
    <property type="entry name" value="Quinoprot_gluc/sorb_DH_b-prop"/>
</dbReference>
<dbReference type="Gene3D" id="1.10.760.10">
    <property type="entry name" value="Cytochrome c-like domain"/>
    <property type="match status" value="1"/>
</dbReference>